<dbReference type="GO" id="GO:0016651">
    <property type="term" value="F:oxidoreductase activity, acting on NAD(P)H"/>
    <property type="evidence" value="ECO:0007669"/>
    <property type="project" value="InterPro"/>
</dbReference>
<keyword evidence="2" id="KW-0560">Oxidoreductase</keyword>
<keyword evidence="5" id="KW-1185">Reference proteome</keyword>
<dbReference type="CDD" id="cd08249">
    <property type="entry name" value="enoyl_reductase_like"/>
    <property type="match status" value="1"/>
</dbReference>
<dbReference type="SUPFAM" id="SSF50129">
    <property type="entry name" value="GroES-like"/>
    <property type="match status" value="1"/>
</dbReference>
<dbReference type="Gene3D" id="3.40.50.720">
    <property type="entry name" value="NAD(P)-binding Rossmann-like Domain"/>
    <property type="match status" value="1"/>
</dbReference>
<dbReference type="Gene3D" id="3.90.180.10">
    <property type="entry name" value="Medium-chain alcohol dehydrogenases, catalytic domain"/>
    <property type="match status" value="1"/>
</dbReference>
<feature type="domain" description="Enoyl reductase (ER)" evidence="3">
    <location>
        <begin position="13"/>
        <end position="344"/>
    </location>
</feature>
<dbReference type="InterPro" id="IPR036291">
    <property type="entry name" value="NAD(P)-bd_dom_sf"/>
</dbReference>
<dbReference type="PANTHER" id="PTHR45348">
    <property type="entry name" value="HYPOTHETICAL OXIDOREDUCTASE (EUROFUNG)"/>
    <property type="match status" value="1"/>
</dbReference>
<dbReference type="AlphaFoldDB" id="A0A8H4VWM8"/>
<name>A0A8H4VWM8_9HELO</name>
<dbReference type="SMART" id="SM00829">
    <property type="entry name" value="PKS_ER"/>
    <property type="match status" value="1"/>
</dbReference>
<dbReference type="InterPro" id="IPR013154">
    <property type="entry name" value="ADH-like_N"/>
</dbReference>
<reference evidence="4 5" key="1">
    <citation type="submission" date="2020-03" db="EMBL/GenBank/DDBJ databases">
        <title>Draft Genome Sequence of Cudoniella acicularis.</title>
        <authorList>
            <person name="Buettner E."/>
            <person name="Kellner H."/>
        </authorList>
    </citation>
    <scope>NUCLEOTIDE SEQUENCE [LARGE SCALE GENOMIC DNA]</scope>
    <source>
        <strain evidence="4 5">DSM 108380</strain>
    </source>
</reference>
<evidence type="ECO:0000313" key="4">
    <source>
        <dbReference type="EMBL" id="KAF4624957.1"/>
    </source>
</evidence>
<evidence type="ECO:0000259" key="3">
    <source>
        <dbReference type="SMART" id="SM00829"/>
    </source>
</evidence>
<protein>
    <recommendedName>
        <fullName evidence="3">Enoyl reductase (ER) domain-containing protein</fullName>
    </recommendedName>
</protein>
<evidence type="ECO:0000256" key="2">
    <source>
        <dbReference type="ARBA" id="ARBA00023002"/>
    </source>
</evidence>
<evidence type="ECO:0000313" key="5">
    <source>
        <dbReference type="Proteomes" id="UP000566819"/>
    </source>
</evidence>
<evidence type="ECO:0000256" key="1">
    <source>
        <dbReference type="ARBA" id="ARBA00008072"/>
    </source>
</evidence>
<dbReference type="Pfam" id="PF00107">
    <property type="entry name" value="ADH_zinc_N"/>
    <property type="match status" value="1"/>
</dbReference>
<accession>A0A8H4VWM8</accession>
<sequence>MSTQRALVVESHGTAKVVSDFPIPQLRDDYLLIRVVAVALNPTDWNHIDWFGEKGALVGTDYAGTVEEVGSAVTSGFKKGDRVSGVVHGTNSLHHEDGAFAQYITAKADIQMKIPDNISFEEAAAFNLGTLTVGQALYQSLGLLPPFSPSAVPIPILIYGGSTATGLLAIQFAKLSGYTVYTTASPQHNELLKSLGATEVFDYSSPTCAQDIFAATNGKLQYVFDCISTASSAAICSPAMSHSGGKYTATLPVTDFPNPRDNISNTMTLSYTGIGERFFFGPHEFAAKKDDFDFGVKHVQLSAKLLQEKKLVPIPIEVRDGDLEGISLGLDNLRKGEVRGKKLVYRIK</sequence>
<dbReference type="InterPro" id="IPR013149">
    <property type="entry name" value="ADH-like_C"/>
</dbReference>
<dbReference type="Proteomes" id="UP000566819">
    <property type="component" value="Unassembled WGS sequence"/>
</dbReference>
<gene>
    <name evidence="4" type="ORF">G7Y89_g13215</name>
</gene>
<comment type="similarity">
    <text evidence="1">Belongs to the zinc-containing alcohol dehydrogenase family.</text>
</comment>
<dbReference type="OrthoDB" id="48317at2759"/>
<dbReference type="InterPro" id="IPR047122">
    <property type="entry name" value="Trans-enoyl_RdTase-like"/>
</dbReference>
<dbReference type="EMBL" id="JAAMPI010001507">
    <property type="protein sequence ID" value="KAF4624957.1"/>
    <property type="molecule type" value="Genomic_DNA"/>
</dbReference>
<proteinExistence type="inferred from homology"/>
<organism evidence="4 5">
    <name type="scientific">Cudoniella acicularis</name>
    <dbReference type="NCBI Taxonomy" id="354080"/>
    <lineage>
        <taxon>Eukaryota</taxon>
        <taxon>Fungi</taxon>
        <taxon>Dikarya</taxon>
        <taxon>Ascomycota</taxon>
        <taxon>Pezizomycotina</taxon>
        <taxon>Leotiomycetes</taxon>
        <taxon>Helotiales</taxon>
        <taxon>Tricladiaceae</taxon>
        <taxon>Cudoniella</taxon>
    </lineage>
</organism>
<dbReference type="SUPFAM" id="SSF51735">
    <property type="entry name" value="NAD(P)-binding Rossmann-fold domains"/>
    <property type="match status" value="1"/>
</dbReference>
<comment type="caution">
    <text evidence="4">The sequence shown here is derived from an EMBL/GenBank/DDBJ whole genome shotgun (WGS) entry which is preliminary data.</text>
</comment>
<dbReference type="Pfam" id="PF08240">
    <property type="entry name" value="ADH_N"/>
    <property type="match status" value="1"/>
</dbReference>
<dbReference type="InterPro" id="IPR011032">
    <property type="entry name" value="GroES-like_sf"/>
</dbReference>
<dbReference type="InterPro" id="IPR020843">
    <property type="entry name" value="ER"/>
</dbReference>
<dbReference type="PANTHER" id="PTHR45348:SF2">
    <property type="entry name" value="ZINC-TYPE ALCOHOL DEHYDROGENASE-LIKE PROTEIN C2E1P3.01"/>
    <property type="match status" value="1"/>
</dbReference>